<dbReference type="Proteomes" id="UP000467841">
    <property type="component" value="Unassembled WGS sequence"/>
</dbReference>
<evidence type="ECO:0000313" key="3">
    <source>
        <dbReference type="Proteomes" id="UP000467841"/>
    </source>
</evidence>
<dbReference type="OrthoDB" id="612216at2759"/>
<name>A0A6D2JWE9_9BRAS</name>
<organism evidence="2 3">
    <name type="scientific">Microthlaspi erraticum</name>
    <dbReference type="NCBI Taxonomy" id="1685480"/>
    <lineage>
        <taxon>Eukaryota</taxon>
        <taxon>Viridiplantae</taxon>
        <taxon>Streptophyta</taxon>
        <taxon>Embryophyta</taxon>
        <taxon>Tracheophyta</taxon>
        <taxon>Spermatophyta</taxon>
        <taxon>Magnoliopsida</taxon>
        <taxon>eudicotyledons</taxon>
        <taxon>Gunneridae</taxon>
        <taxon>Pentapetalae</taxon>
        <taxon>rosids</taxon>
        <taxon>malvids</taxon>
        <taxon>Brassicales</taxon>
        <taxon>Brassicaceae</taxon>
        <taxon>Coluteocarpeae</taxon>
        <taxon>Microthlaspi</taxon>
    </lineage>
</organism>
<dbReference type="AlphaFoldDB" id="A0A6D2JWE9"/>
<accession>A0A6D2JWE9</accession>
<evidence type="ECO:0000313" key="2">
    <source>
        <dbReference type="EMBL" id="CAA7045287.1"/>
    </source>
</evidence>
<reference evidence="2" key="1">
    <citation type="submission" date="2020-01" db="EMBL/GenBank/DDBJ databases">
        <authorList>
            <person name="Mishra B."/>
        </authorList>
    </citation>
    <scope>NUCLEOTIDE SEQUENCE [LARGE SCALE GENOMIC DNA]</scope>
</reference>
<dbReference type="InterPro" id="IPR050232">
    <property type="entry name" value="FBL13/AtMIF1-like"/>
</dbReference>
<dbReference type="PANTHER" id="PTHR31900">
    <property type="entry name" value="F-BOX/RNI SUPERFAMILY PROTEIN-RELATED"/>
    <property type="match status" value="1"/>
</dbReference>
<dbReference type="InterPro" id="IPR006566">
    <property type="entry name" value="FBD"/>
</dbReference>
<keyword evidence="3" id="KW-1185">Reference proteome</keyword>
<dbReference type="PANTHER" id="PTHR31900:SF25">
    <property type="entry name" value="FBD DOMAIN-CONTAINING PROTEIN"/>
    <property type="match status" value="1"/>
</dbReference>
<dbReference type="EMBL" id="CACVBM020001318">
    <property type="protein sequence ID" value="CAA7045287.1"/>
    <property type="molecule type" value="Genomic_DNA"/>
</dbReference>
<dbReference type="Pfam" id="PF08387">
    <property type="entry name" value="FBD"/>
    <property type="match status" value="1"/>
</dbReference>
<feature type="domain" description="FBD" evidence="1">
    <location>
        <begin position="116"/>
        <end position="192"/>
    </location>
</feature>
<comment type="caution">
    <text evidence="2">The sequence shown here is derived from an EMBL/GenBank/DDBJ whole genome shotgun (WGS) entry which is preliminary data.</text>
</comment>
<proteinExistence type="predicted"/>
<evidence type="ECO:0000259" key="1">
    <source>
        <dbReference type="SMART" id="SM00579"/>
    </source>
</evidence>
<sequence>MAAGSFHQLSSPDYFGCWTLQHSSVMEDSFSGEKGDTSDEASPEVDKDKISKLADPLLLKILSNLRNPRLTSLKVELQSVEGLPTFLEKFPNLKSLSLDVLWNCSMKMIRHSPVPQCLLSSLESVEIYSFCTERPIDMEVARYFTYNSVILKRLVVCVNYMPGRNKQEEDSILLWNLIALPKRSWTCQVSVV</sequence>
<protein>
    <recommendedName>
        <fullName evidence="1">FBD domain-containing protein</fullName>
    </recommendedName>
</protein>
<gene>
    <name evidence="2" type="ORF">MERR_LOCUS32522</name>
</gene>
<dbReference type="SMART" id="SM00579">
    <property type="entry name" value="FBD"/>
    <property type="match status" value="1"/>
</dbReference>